<protein>
    <submittedName>
        <fullName evidence="3">Mfs allantoate protein</fullName>
    </submittedName>
</protein>
<keyword evidence="4" id="KW-1185">Reference proteome</keyword>
<dbReference type="Proteomes" id="UP001465668">
    <property type="component" value="Unassembled WGS sequence"/>
</dbReference>
<evidence type="ECO:0000256" key="1">
    <source>
        <dbReference type="SAM" id="Coils"/>
    </source>
</evidence>
<reference evidence="3 4" key="1">
    <citation type="submission" date="2024-02" db="EMBL/GenBank/DDBJ databases">
        <title>First draft genome assembly of two strains of Seiridium cardinale.</title>
        <authorList>
            <person name="Emiliani G."/>
            <person name="Scali E."/>
        </authorList>
    </citation>
    <scope>NUCLEOTIDE SEQUENCE [LARGE SCALE GENOMIC DNA]</scope>
    <source>
        <strain evidence="3 4">BM-138-000479</strain>
    </source>
</reference>
<proteinExistence type="predicted"/>
<evidence type="ECO:0000313" key="4">
    <source>
        <dbReference type="Proteomes" id="UP001465668"/>
    </source>
</evidence>
<keyword evidence="1" id="KW-0175">Coiled coil</keyword>
<accession>A0ABR2XVA4</accession>
<organism evidence="3 4">
    <name type="scientific">Seiridium cardinale</name>
    <dbReference type="NCBI Taxonomy" id="138064"/>
    <lineage>
        <taxon>Eukaryota</taxon>
        <taxon>Fungi</taxon>
        <taxon>Dikarya</taxon>
        <taxon>Ascomycota</taxon>
        <taxon>Pezizomycotina</taxon>
        <taxon>Sordariomycetes</taxon>
        <taxon>Xylariomycetidae</taxon>
        <taxon>Amphisphaeriales</taxon>
        <taxon>Sporocadaceae</taxon>
        <taxon>Seiridium</taxon>
    </lineage>
</organism>
<dbReference type="EMBL" id="JARVKM010000019">
    <property type="protein sequence ID" value="KAK9777743.1"/>
    <property type="molecule type" value="Genomic_DNA"/>
</dbReference>
<evidence type="ECO:0000313" key="3">
    <source>
        <dbReference type="EMBL" id="KAK9777743.1"/>
    </source>
</evidence>
<feature type="compositionally biased region" description="Polar residues" evidence="2">
    <location>
        <begin position="263"/>
        <end position="277"/>
    </location>
</feature>
<comment type="caution">
    <text evidence="3">The sequence shown here is derived from an EMBL/GenBank/DDBJ whole genome shotgun (WGS) entry which is preliminary data.</text>
</comment>
<feature type="region of interest" description="Disordered" evidence="2">
    <location>
        <begin position="323"/>
        <end position="344"/>
    </location>
</feature>
<feature type="compositionally biased region" description="Acidic residues" evidence="2">
    <location>
        <begin position="324"/>
        <end position="333"/>
    </location>
</feature>
<feature type="region of interest" description="Disordered" evidence="2">
    <location>
        <begin position="925"/>
        <end position="954"/>
    </location>
</feature>
<sequence length="1417" mass="163732">MAVPSSACQAINLSDSQPCTEPATSTSGLFCQLHQKQAMGLYLGYKRRNAKLDNLPDKAPVYLKEAKVPLGNDGFETITEVKVLQEVHDHLFEEYVLLGKVVDARKLHHKHFYPLQMDYGHQAYLDKLSSRRNIVLRALERLDKRTAEVLYEQEKWFTWVRQVQNEEETNREKEAKKVKLEAAMFKRHLKKLQVRLQRQREKEDKLRQESALEAAYRERQSISSESDEDAEMWDPIEDLADDSRSQYIDLIRHFLWMESETTSLETSQPQGQPVNSEASSSKKLKKKPKAKSGSGPTAKKSNANNGPVAERAQGQEKIRAMLGEEPDDDDEGPEPNKGNIETEAEMRKRLADGVAKNYDDVYGAMVVGTIENPVETYARVPPMPEDEIDAAVKDIKEIKLLLFCRLLLSHATLLPAALKANSVEEFLRESDVPESDLRDLCLRVEQPSLQDIRDACADLSRGDDVDENEDIANDEEDESLAEILWHERRFGHLQGKDYYKQKIQAHAEKVAAFSPGQRKEEAKQQRMKIRVCGKSIWNYSSEKSMSRDGWLQFSIMAKDCDLRNAIQLCRNWDEFSEVNMLTIWQYFPAPNWVSWGNDRLTQQLHELGFFPYFQDFSAARTSKHLQVGARSSLRRQHDIVETRNIIVGHMKRNDPVTQRFLQYCLMRAGDMLVLVRDGKTGKVLTCPNEEHLFTYRVKQGLGRASKNEYEDILNVGPEYFAVVDRLRKWRFGFDDYYDVWLWDYAPGREGIDMYNLLISELRKAWQITKPSDVYKHMQPLLSSIAREPITKRVHQVKAGEESIWDELWSSGTKFLYTDLSKGPQMMPASEADLAKMSPHMFYSPADAAEDAIIFPHKEGSKSWLFKEISNPISEMSDSPPAWMQFYCANFKTYISGDVVANHNPENEYDLYEDDDMDWEDEEDNEILGDDDSFHDSDVYSLGGNSDDGERSDQRLPEGVSNLWKLPNIWADALGMIQVEGMGSDKKKLLRSVGIASEKTGLMKGAPTHLRAIRAKYKSSDRLELMERKRCFAFVKSFHACDTETGGQDKYAEISEFLSKLQAHDNPTGSTSWFWYLVSILELLELRADYEDYNPDGFAPWPHAFIVQDLVGTFAGLAPFFQELEVCSPAVSFLNSPEGRKFRDSMLLKQSDRSQVLPERRSRTSFKYRPKSFWKEWQDILDRKEYFTDIYPMDRSIAARQIIAKLYHQGVIAPAYMEPVTDVIPGFAWANAEPHRPNELDLFIDYADRDKAVEPPKMIPGMTFVTPSMWTDLLDVAKKYSAKHKSARFAILRIWSAPHFYPLMIGPNNRRMSCFLDPVGRAWQWLFIPKDSPISEWSIYHSVRRRLDIIQHKLDDRVDHRGDVLLIKGVDQEDLFKYCMITAFTLQTKPWYREIDWWKSFVNVDIDFVQKLNPYWLD</sequence>
<gene>
    <name evidence="3" type="ORF">SCAR479_05426</name>
</gene>
<name>A0ABR2XVA4_9PEZI</name>
<feature type="region of interest" description="Disordered" evidence="2">
    <location>
        <begin position="263"/>
        <end position="311"/>
    </location>
</feature>
<evidence type="ECO:0000256" key="2">
    <source>
        <dbReference type="SAM" id="MobiDB-lite"/>
    </source>
</evidence>
<feature type="coiled-coil region" evidence="1">
    <location>
        <begin position="125"/>
        <end position="209"/>
    </location>
</feature>